<evidence type="ECO:0000259" key="1">
    <source>
        <dbReference type="Pfam" id="PF06985"/>
    </source>
</evidence>
<proteinExistence type="predicted"/>
<dbReference type="EMBL" id="JAKJXO020000014">
    <property type="protein sequence ID" value="KAL1596593.1"/>
    <property type="molecule type" value="Genomic_DNA"/>
</dbReference>
<evidence type="ECO:0000313" key="3">
    <source>
        <dbReference type="Proteomes" id="UP001521785"/>
    </source>
</evidence>
<dbReference type="InterPro" id="IPR010730">
    <property type="entry name" value="HET"/>
</dbReference>
<dbReference type="PANTHER" id="PTHR33112">
    <property type="entry name" value="DOMAIN PROTEIN, PUTATIVE-RELATED"/>
    <property type="match status" value="1"/>
</dbReference>
<dbReference type="Pfam" id="PF06985">
    <property type="entry name" value="HET"/>
    <property type="match status" value="1"/>
</dbReference>
<feature type="domain" description="Heterokaryon incompatibility" evidence="1">
    <location>
        <begin position="86"/>
        <end position="231"/>
    </location>
</feature>
<name>A0ABR3QX38_9PLEO</name>
<dbReference type="Proteomes" id="UP001521785">
    <property type="component" value="Unassembled WGS sequence"/>
</dbReference>
<accession>A0ABR3QX38</accession>
<dbReference type="PANTHER" id="PTHR33112:SF1">
    <property type="entry name" value="HETEROKARYON INCOMPATIBILITY DOMAIN-CONTAINING PROTEIN"/>
    <property type="match status" value="1"/>
</dbReference>
<sequence>MTQGNHCIKAGLRCECPSNFIITIPASVSSVFDFNKLRKWRAQCEATHGDCCNDSHVHELAQQLESLLLIDVVSGSLVTLPIATKFVALSYVWGNVATLKSDRSNIHELKQQGSLFREPYKSRLPHTIRDAMHVVHASGEQYLWVDCLSIMQDSEKKEMDKMLKSMARIYAGAEFTIVAAQGDDADYGIRGVGGPSKQRECNVSEHDFEHEGGNGFPWRSRWASRGWTFQETLFSRRLLVFNKEVSWICGRLMRMEHEADSVSELASAPTIWPSERPHLGVPMGMMSLIPKNPSLGRWGMIAENFASRDLTYKEDTSRALAGATEVMSSTFPGGLHKGLPLFFFDIALLWQPRRPLERRHGEPSWSWTGWKGQLDCLSSWYPFFPGVYRKSGLSTEWTIMAPLKPLAVWSLSSQDKLPASVNKHLNGFYDYQKLRYEPDRSIPPGWERRHHPEGDYFVNDRYSETGFRYAMPLPSIDTTWEVIDPGLDSILLCTAPTATASLGAILFPGSSIFAIMHSEIHIGSVTLHSLNHESSLPGQPCNLVAISESELANQQDTRNHEYFDHFSALALNSKRDDRASPSIDIEDCEFCNVLCVANKDGIAYRRGLGIVSKRYWDRISTHIETIKLG</sequence>
<reference evidence="2 3" key="1">
    <citation type="submission" date="2024-02" db="EMBL/GenBank/DDBJ databases">
        <title>De novo assembly and annotation of 12 fungi associated with fruit tree decline syndrome in Ontario, Canada.</title>
        <authorList>
            <person name="Sulman M."/>
            <person name="Ellouze W."/>
            <person name="Ilyukhin E."/>
        </authorList>
    </citation>
    <scope>NUCLEOTIDE SEQUENCE [LARGE SCALE GENOMIC DNA]</scope>
    <source>
        <strain evidence="2 3">M42-189</strain>
    </source>
</reference>
<gene>
    <name evidence="2" type="ORF">SLS60_009241</name>
</gene>
<protein>
    <recommendedName>
        <fullName evidence="1">Heterokaryon incompatibility domain-containing protein</fullName>
    </recommendedName>
</protein>
<evidence type="ECO:0000313" key="2">
    <source>
        <dbReference type="EMBL" id="KAL1596593.1"/>
    </source>
</evidence>
<keyword evidence="3" id="KW-1185">Reference proteome</keyword>
<comment type="caution">
    <text evidence="2">The sequence shown here is derived from an EMBL/GenBank/DDBJ whole genome shotgun (WGS) entry which is preliminary data.</text>
</comment>
<organism evidence="2 3">
    <name type="scientific">Paraconiothyrium brasiliense</name>
    <dbReference type="NCBI Taxonomy" id="300254"/>
    <lineage>
        <taxon>Eukaryota</taxon>
        <taxon>Fungi</taxon>
        <taxon>Dikarya</taxon>
        <taxon>Ascomycota</taxon>
        <taxon>Pezizomycotina</taxon>
        <taxon>Dothideomycetes</taxon>
        <taxon>Pleosporomycetidae</taxon>
        <taxon>Pleosporales</taxon>
        <taxon>Massarineae</taxon>
        <taxon>Didymosphaeriaceae</taxon>
        <taxon>Paraconiothyrium</taxon>
    </lineage>
</organism>